<dbReference type="InterPro" id="IPR000270">
    <property type="entry name" value="PB1_dom"/>
</dbReference>
<dbReference type="PANTHER" id="PTHR20930">
    <property type="entry name" value="OVARIAN CARCINOMA ANTIGEN CA125-RELATED"/>
    <property type="match status" value="1"/>
</dbReference>
<dbReference type="Pfam" id="PF00564">
    <property type="entry name" value="PB1"/>
    <property type="match status" value="1"/>
</dbReference>
<evidence type="ECO:0000259" key="3">
    <source>
        <dbReference type="PROSITE" id="PS51745"/>
    </source>
</evidence>
<evidence type="ECO:0000313" key="4">
    <source>
        <dbReference type="EMBL" id="KAI5417101.1"/>
    </source>
</evidence>
<organism evidence="4 5">
    <name type="scientific">Pisum sativum</name>
    <name type="common">Garden pea</name>
    <name type="synonym">Lathyrus oleraceus</name>
    <dbReference type="NCBI Taxonomy" id="3888"/>
    <lineage>
        <taxon>Eukaryota</taxon>
        <taxon>Viridiplantae</taxon>
        <taxon>Streptophyta</taxon>
        <taxon>Embryophyta</taxon>
        <taxon>Tracheophyta</taxon>
        <taxon>Spermatophyta</taxon>
        <taxon>Magnoliopsida</taxon>
        <taxon>eudicotyledons</taxon>
        <taxon>Gunneridae</taxon>
        <taxon>Pentapetalae</taxon>
        <taxon>rosids</taxon>
        <taxon>fabids</taxon>
        <taxon>Fabales</taxon>
        <taxon>Fabaceae</taxon>
        <taxon>Papilionoideae</taxon>
        <taxon>50 kb inversion clade</taxon>
        <taxon>NPAAA clade</taxon>
        <taxon>Hologalegina</taxon>
        <taxon>IRL clade</taxon>
        <taxon>Fabeae</taxon>
        <taxon>Lathyrus</taxon>
    </lineage>
</organism>
<feature type="domain" description="PB1" evidence="3">
    <location>
        <begin position="4"/>
        <end position="86"/>
    </location>
</feature>
<dbReference type="AlphaFoldDB" id="A0A9D4X9W4"/>
<dbReference type="Proteomes" id="UP001058974">
    <property type="component" value="Chromosome 4"/>
</dbReference>
<comment type="subunit">
    <text evidence="1">Homodimers and heterodimers.</text>
</comment>
<name>A0A9D4X9W4_PEA</name>
<evidence type="ECO:0000256" key="1">
    <source>
        <dbReference type="ARBA" id="ARBA00011726"/>
    </source>
</evidence>
<proteinExistence type="predicted"/>
<dbReference type="PROSITE" id="PS51745">
    <property type="entry name" value="PB1"/>
    <property type="match status" value="1"/>
</dbReference>
<dbReference type="InterPro" id="IPR053793">
    <property type="entry name" value="PB1-like"/>
</dbReference>
<dbReference type="EMBL" id="JAMSHJ010000004">
    <property type="protein sequence ID" value="KAI5417101.1"/>
    <property type="molecule type" value="Genomic_DNA"/>
</dbReference>
<dbReference type="Gene3D" id="3.10.20.90">
    <property type="entry name" value="Phosphatidylinositol 3-kinase Catalytic Subunit, Chain A, domain 1"/>
    <property type="match status" value="1"/>
</dbReference>
<dbReference type="SMART" id="SM00666">
    <property type="entry name" value="PB1"/>
    <property type="match status" value="1"/>
</dbReference>
<evidence type="ECO:0000256" key="2">
    <source>
        <dbReference type="SAM" id="Phobius"/>
    </source>
</evidence>
<sequence>MVSAFVIKVKFGNAVRRINVDVDENNEINLNMVSLTSKIRSIFKSSAYKNLNLTYVDEDGDMIYLVDDDDLHDAMRQPLKFLIIDVHENGLFPFQSSQCFPGLVCSVIFFLFIKAIKVLQN</sequence>
<comment type="caution">
    <text evidence="4">The sequence shown here is derived from an EMBL/GenBank/DDBJ whole genome shotgun (WGS) entry which is preliminary data.</text>
</comment>
<evidence type="ECO:0000313" key="5">
    <source>
        <dbReference type="Proteomes" id="UP001058974"/>
    </source>
</evidence>
<feature type="transmembrane region" description="Helical" evidence="2">
    <location>
        <begin position="100"/>
        <end position="119"/>
    </location>
</feature>
<dbReference type="Gramene" id="Psat4g060960.1">
    <property type="protein sequence ID" value="Psat4g060960.1.cds"/>
    <property type="gene ID" value="Psat4g060960"/>
</dbReference>
<dbReference type="SUPFAM" id="SSF54277">
    <property type="entry name" value="CAD &amp; PB1 domains"/>
    <property type="match status" value="1"/>
</dbReference>
<accession>A0A9D4X9W4</accession>
<keyword evidence="2" id="KW-1133">Transmembrane helix</keyword>
<reference evidence="4 5" key="1">
    <citation type="journal article" date="2022" name="Nat. Genet.">
        <title>Improved pea reference genome and pan-genome highlight genomic features and evolutionary characteristics.</title>
        <authorList>
            <person name="Yang T."/>
            <person name="Liu R."/>
            <person name="Luo Y."/>
            <person name="Hu S."/>
            <person name="Wang D."/>
            <person name="Wang C."/>
            <person name="Pandey M.K."/>
            <person name="Ge S."/>
            <person name="Xu Q."/>
            <person name="Li N."/>
            <person name="Li G."/>
            <person name="Huang Y."/>
            <person name="Saxena R.K."/>
            <person name="Ji Y."/>
            <person name="Li M."/>
            <person name="Yan X."/>
            <person name="He Y."/>
            <person name="Liu Y."/>
            <person name="Wang X."/>
            <person name="Xiang C."/>
            <person name="Varshney R.K."/>
            <person name="Ding H."/>
            <person name="Gao S."/>
            <person name="Zong X."/>
        </authorList>
    </citation>
    <scope>NUCLEOTIDE SEQUENCE [LARGE SCALE GENOMIC DNA]</scope>
    <source>
        <strain evidence="4 5">cv. Zhongwan 6</strain>
    </source>
</reference>
<dbReference type="Gramene" id="PSAT_LOCUS17678_t1">
    <property type="protein sequence ID" value="CAL5198197.1"/>
    <property type="gene ID" value="PSAT_LOCUS17678"/>
</dbReference>
<dbReference type="PANTHER" id="PTHR20930:SF0">
    <property type="entry name" value="PROTEIN ILRUN"/>
    <property type="match status" value="1"/>
</dbReference>
<keyword evidence="2" id="KW-0812">Transmembrane</keyword>
<keyword evidence="5" id="KW-1185">Reference proteome</keyword>
<dbReference type="Gramene" id="Psat04G0191300-T1">
    <property type="protein sequence ID" value="KAI5417101.1"/>
    <property type="gene ID" value="KIW84_041913"/>
</dbReference>
<gene>
    <name evidence="4" type="ORF">KIW84_041913</name>
</gene>
<keyword evidence="2" id="KW-0472">Membrane</keyword>
<protein>
    <recommendedName>
        <fullName evidence="3">PB1 domain-containing protein</fullName>
    </recommendedName>
</protein>